<evidence type="ECO:0000256" key="2">
    <source>
        <dbReference type="ARBA" id="ARBA00022759"/>
    </source>
</evidence>
<dbReference type="Gene3D" id="2.40.50.90">
    <property type="match status" value="1"/>
</dbReference>
<dbReference type="InterPro" id="IPR002071">
    <property type="entry name" value="Thermonucl_AS"/>
</dbReference>
<evidence type="ECO:0000256" key="3">
    <source>
        <dbReference type="ARBA" id="ARBA00022801"/>
    </source>
</evidence>
<dbReference type="InterPro" id="IPR016071">
    <property type="entry name" value="Staphylococal_nuclease_OB-fold"/>
</dbReference>
<evidence type="ECO:0000256" key="1">
    <source>
        <dbReference type="ARBA" id="ARBA00022722"/>
    </source>
</evidence>
<evidence type="ECO:0000313" key="7">
    <source>
        <dbReference type="Proteomes" id="UP001596425"/>
    </source>
</evidence>
<comment type="caution">
    <text evidence="6">The sequence shown here is derived from an EMBL/GenBank/DDBJ whole genome shotgun (WGS) entry which is preliminary data.</text>
</comment>
<name>A0ABW1YNS5_9GAMM</name>
<proteinExistence type="predicted"/>
<dbReference type="Pfam" id="PF00565">
    <property type="entry name" value="SNase"/>
    <property type="match status" value="1"/>
</dbReference>
<feature type="signal peptide" evidence="4">
    <location>
        <begin position="1"/>
        <end position="37"/>
    </location>
</feature>
<feature type="chain" id="PRO_5047147210" evidence="4">
    <location>
        <begin position="38"/>
        <end position="276"/>
    </location>
</feature>
<dbReference type="PANTHER" id="PTHR12302">
    <property type="entry name" value="EBNA2 BINDING PROTEIN P100"/>
    <property type="match status" value="1"/>
</dbReference>
<dbReference type="Proteomes" id="UP001596425">
    <property type="component" value="Unassembled WGS sequence"/>
</dbReference>
<reference evidence="7" key="1">
    <citation type="journal article" date="2019" name="Int. J. Syst. Evol. Microbiol.">
        <title>The Global Catalogue of Microorganisms (GCM) 10K type strain sequencing project: providing services to taxonomists for standard genome sequencing and annotation.</title>
        <authorList>
            <consortium name="The Broad Institute Genomics Platform"/>
            <consortium name="The Broad Institute Genome Sequencing Center for Infectious Disease"/>
            <person name="Wu L."/>
            <person name="Ma J."/>
        </authorList>
    </citation>
    <scope>NUCLEOTIDE SEQUENCE [LARGE SCALE GENOMIC DNA]</scope>
    <source>
        <strain evidence="7">CGMCC 1.13718</strain>
    </source>
</reference>
<keyword evidence="1" id="KW-0540">Nuclease</keyword>
<evidence type="ECO:0000259" key="5">
    <source>
        <dbReference type="PROSITE" id="PS50830"/>
    </source>
</evidence>
<dbReference type="PANTHER" id="PTHR12302:SF3">
    <property type="entry name" value="SERINE_THREONINE-PROTEIN KINASE 31"/>
    <property type="match status" value="1"/>
</dbReference>
<dbReference type="EMBL" id="JBHSVR010000001">
    <property type="protein sequence ID" value="MFC6633735.1"/>
    <property type="molecule type" value="Genomic_DNA"/>
</dbReference>
<gene>
    <name evidence="6" type="ORF">ACFQBM_10600</name>
</gene>
<evidence type="ECO:0000256" key="4">
    <source>
        <dbReference type="SAM" id="SignalP"/>
    </source>
</evidence>
<dbReference type="SUPFAM" id="SSF50199">
    <property type="entry name" value="Staphylococcal nuclease"/>
    <property type="match status" value="1"/>
</dbReference>
<dbReference type="PROSITE" id="PS01284">
    <property type="entry name" value="TNASE_2"/>
    <property type="match status" value="1"/>
</dbReference>
<dbReference type="PROSITE" id="PS50830">
    <property type="entry name" value="TNASE_3"/>
    <property type="match status" value="1"/>
</dbReference>
<sequence length="276" mass="30528">MTSKSPTAPARKAPWVSLGAFFIACITALLPAGPASAGCTLGAADEEVTLQRVQDGDTLLLRDGRRLRLIGVNTPELARDGRPAEPLAREARAFTRHFLAGGDLKISYDRDRRDRYGRLLAHVYNHRGESLEAALLSDGLAFHIAVAPNLTLAECLSKHEASARRRGRGVWAPGVWPAKRAADVRPGDGGFVLLRGRVREAERNRYLWLELDGPVALRLPLTGDSGQLNRRDWQGAQIEVKGWLVDRGAKYTSRFPQNKRFFIAIDSKFTIEISRN</sequence>
<protein>
    <submittedName>
        <fullName evidence="6">Thermonuclease family protein</fullName>
    </submittedName>
</protein>
<dbReference type="RefSeq" id="WP_193190829.1">
    <property type="nucleotide sequence ID" value="NZ_JACZFR010000015.1"/>
</dbReference>
<accession>A0ABW1YNS5</accession>
<feature type="domain" description="TNase-like" evidence="5">
    <location>
        <begin position="44"/>
        <end position="173"/>
    </location>
</feature>
<keyword evidence="2" id="KW-0255">Endonuclease</keyword>
<keyword evidence="4" id="KW-0732">Signal</keyword>
<organism evidence="6 7">
    <name type="scientific">Microbulbifer taiwanensis</name>
    <dbReference type="NCBI Taxonomy" id="986746"/>
    <lineage>
        <taxon>Bacteria</taxon>
        <taxon>Pseudomonadati</taxon>
        <taxon>Pseudomonadota</taxon>
        <taxon>Gammaproteobacteria</taxon>
        <taxon>Cellvibrionales</taxon>
        <taxon>Microbulbiferaceae</taxon>
        <taxon>Microbulbifer</taxon>
    </lineage>
</organism>
<evidence type="ECO:0000313" key="6">
    <source>
        <dbReference type="EMBL" id="MFC6633735.1"/>
    </source>
</evidence>
<keyword evidence="3" id="KW-0378">Hydrolase</keyword>
<dbReference type="SMART" id="SM00318">
    <property type="entry name" value="SNc"/>
    <property type="match status" value="1"/>
</dbReference>
<keyword evidence="7" id="KW-1185">Reference proteome</keyword>
<dbReference type="InterPro" id="IPR035437">
    <property type="entry name" value="SNase_OB-fold_sf"/>
</dbReference>
<dbReference type="PROSITE" id="PS51257">
    <property type="entry name" value="PROKAR_LIPOPROTEIN"/>
    <property type="match status" value="1"/>
</dbReference>